<feature type="transmembrane region" description="Helical" evidence="1">
    <location>
        <begin position="6"/>
        <end position="23"/>
    </location>
</feature>
<name>K2JLB9_9GAMM</name>
<proteinExistence type="predicted"/>
<evidence type="ECO:0000256" key="1">
    <source>
        <dbReference type="SAM" id="Phobius"/>
    </source>
</evidence>
<keyword evidence="1" id="KW-0472">Membrane</keyword>
<keyword evidence="1" id="KW-0812">Transmembrane</keyword>
<reference evidence="2 3" key="1">
    <citation type="journal article" date="2012" name="J. Bacteriol.">
        <title>Genome Sequence of Gallaecimonas xiamenensis Type Strain 3-C-1.</title>
        <authorList>
            <person name="Lai Q."/>
            <person name="Wang L."/>
            <person name="Wang W."/>
            <person name="Shao Z."/>
        </authorList>
    </citation>
    <scope>NUCLEOTIDE SEQUENCE [LARGE SCALE GENOMIC DNA]</scope>
    <source>
        <strain evidence="2 3">3-C-1</strain>
    </source>
</reference>
<evidence type="ECO:0000313" key="2">
    <source>
        <dbReference type="EMBL" id="EKE76118.1"/>
    </source>
</evidence>
<protein>
    <submittedName>
        <fullName evidence="2">Uncharacterized protein</fullName>
    </submittedName>
</protein>
<organism evidence="2 3">
    <name type="scientific">Gallaecimonas xiamenensis 3-C-1</name>
    <dbReference type="NCBI Taxonomy" id="745411"/>
    <lineage>
        <taxon>Bacteria</taxon>
        <taxon>Pseudomonadati</taxon>
        <taxon>Pseudomonadota</taxon>
        <taxon>Gammaproteobacteria</taxon>
        <taxon>Enterobacterales</taxon>
        <taxon>Gallaecimonadaceae</taxon>
        <taxon>Gallaecimonas</taxon>
    </lineage>
</organism>
<sequence length="54" mass="5866">MEAFWVSFGIFCVGLVLLGVGFSRRQGNGGVLLMWLGTLCMLGIICYRILVAIA</sequence>
<keyword evidence="1" id="KW-1133">Transmembrane helix</keyword>
<comment type="caution">
    <text evidence="2">The sequence shown here is derived from an EMBL/GenBank/DDBJ whole genome shotgun (WGS) entry which is preliminary data.</text>
</comment>
<dbReference type="Proteomes" id="UP000006755">
    <property type="component" value="Unassembled WGS sequence"/>
</dbReference>
<dbReference type="AlphaFoldDB" id="K2JLB9"/>
<feature type="transmembrane region" description="Helical" evidence="1">
    <location>
        <begin position="30"/>
        <end position="50"/>
    </location>
</feature>
<keyword evidence="3" id="KW-1185">Reference proteome</keyword>
<accession>K2JLB9</accession>
<dbReference type="RefSeq" id="WP_008483189.1">
    <property type="nucleotide sequence ID" value="NZ_AMRI01000005.1"/>
</dbReference>
<evidence type="ECO:0000313" key="3">
    <source>
        <dbReference type="Proteomes" id="UP000006755"/>
    </source>
</evidence>
<dbReference type="EMBL" id="AMRI01000005">
    <property type="protein sequence ID" value="EKE76118.1"/>
    <property type="molecule type" value="Genomic_DNA"/>
</dbReference>
<gene>
    <name evidence="2" type="ORF">B3C1_04400</name>
</gene>